<comment type="catalytic activity">
    <reaction evidence="11 12">
        <text>tRNA(His) + L-histidine + ATP = L-histidyl-tRNA(His) + AMP + diphosphate + H(+)</text>
        <dbReference type="Rhea" id="RHEA:17313"/>
        <dbReference type="Rhea" id="RHEA-COMP:9665"/>
        <dbReference type="Rhea" id="RHEA-COMP:9689"/>
        <dbReference type="ChEBI" id="CHEBI:15378"/>
        <dbReference type="ChEBI" id="CHEBI:30616"/>
        <dbReference type="ChEBI" id="CHEBI:33019"/>
        <dbReference type="ChEBI" id="CHEBI:57595"/>
        <dbReference type="ChEBI" id="CHEBI:78442"/>
        <dbReference type="ChEBI" id="CHEBI:78527"/>
        <dbReference type="ChEBI" id="CHEBI:456215"/>
        <dbReference type="EC" id="6.1.1.21"/>
    </reaction>
</comment>
<dbReference type="InterPro" id="IPR015807">
    <property type="entry name" value="His-tRNA-ligase"/>
</dbReference>
<dbReference type="InterPro" id="IPR004517">
    <property type="entry name" value="HisZ"/>
</dbReference>
<dbReference type="InterPro" id="IPR006195">
    <property type="entry name" value="aa-tRNA-synth_II"/>
</dbReference>
<dbReference type="PANTHER" id="PTHR11476:SF7">
    <property type="entry name" value="HISTIDINE--TRNA LIGASE"/>
    <property type="match status" value="1"/>
</dbReference>
<feature type="domain" description="Aminoacyl-transfer RNA synthetases class-II family profile" evidence="14">
    <location>
        <begin position="9"/>
        <end position="325"/>
    </location>
</feature>
<dbReference type="OrthoDB" id="9800814at2"/>
<dbReference type="AlphaFoldDB" id="A0A2A6RKZ9"/>
<dbReference type="UniPathway" id="UPA00031">
    <property type="reaction ID" value="UER00006"/>
</dbReference>
<evidence type="ECO:0000256" key="8">
    <source>
        <dbReference type="ARBA" id="ARBA00022917"/>
    </source>
</evidence>
<evidence type="ECO:0000256" key="13">
    <source>
        <dbReference type="PIRSR" id="PIRSR001549-1"/>
    </source>
</evidence>
<organism evidence="15 16">
    <name type="scientific">Candidatus Viridilinea mediisalina</name>
    <dbReference type="NCBI Taxonomy" id="2024553"/>
    <lineage>
        <taxon>Bacteria</taxon>
        <taxon>Bacillati</taxon>
        <taxon>Chloroflexota</taxon>
        <taxon>Chloroflexia</taxon>
        <taxon>Chloroflexales</taxon>
        <taxon>Chloroflexineae</taxon>
        <taxon>Oscillochloridaceae</taxon>
        <taxon>Candidatus Viridilinea</taxon>
    </lineage>
</organism>
<keyword evidence="9 12" id="KW-0030">Aminoacyl-tRNA synthetase</keyword>
<evidence type="ECO:0000259" key="14">
    <source>
        <dbReference type="PROSITE" id="PS50862"/>
    </source>
</evidence>
<dbReference type="CDD" id="cd00859">
    <property type="entry name" value="HisRS_anticodon"/>
    <property type="match status" value="1"/>
</dbReference>
<comment type="subcellular location">
    <subcellularLocation>
        <location evidence="1 12">Cytoplasm</location>
    </subcellularLocation>
</comment>
<keyword evidence="4 12" id="KW-0963">Cytoplasm</keyword>
<evidence type="ECO:0000256" key="7">
    <source>
        <dbReference type="ARBA" id="ARBA00022840"/>
    </source>
</evidence>
<feature type="binding site" evidence="13">
    <location>
        <position position="126"/>
    </location>
    <ligand>
        <name>L-histidine</name>
        <dbReference type="ChEBI" id="CHEBI:57595"/>
    </ligand>
</feature>
<dbReference type="GO" id="GO:0004821">
    <property type="term" value="F:histidine-tRNA ligase activity"/>
    <property type="evidence" value="ECO:0007669"/>
    <property type="project" value="UniProtKB-UniRule"/>
</dbReference>
<proteinExistence type="inferred from homology"/>
<dbReference type="EMBL" id="NQWI01000026">
    <property type="protein sequence ID" value="PDW03585.1"/>
    <property type="molecule type" value="Genomic_DNA"/>
</dbReference>
<dbReference type="InterPro" id="IPR004154">
    <property type="entry name" value="Anticodon-bd"/>
</dbReference>
<keyword evidence="5 12" id="KW-0436">Ligase</keyword>
<keyword evidence="7 12" id="KW-0067">ATP-binding</keyword>
<dbReference type="Pfam" id="PF13393">
    <property type="entry name" value="tRNA-synt_His"/>
    <property type="match status" value="1"/>
</dbReference>
<evidence type="ECO:0000256" key="11">
    <source>
        <dbReference type="ARBA" id="ARBA00047639"/>
    </source>
</evidence>
<dbReference type="GO" id="GO:0005524">
    <property type="term" value="F:ATP binding"/>
    <property type="evidence" value="ECO:0007669"/>
    <property type="project" value="UniProtKB-UniRule"/>
</dbReference>
<dbReference type="EC" id="6.1.1.21" evidence="12"/>
<evidence type="ECO:0000256" key="4">
    <source>
        <dbReference type="ARBA" id="ARBA00022490"/>
    </source>
</evidence>
<dbReference type="SUPFAM" id="SSF52954">
    <property type="entry name" value="Class II aaRS ABD-related"/>
    <property type="match status" value="1"/>
</dbReference>
<dbReference type="Gene3D" id="3.40.50.800">
    <property type="entry name" value="Anticodon-binding domain"/>
    <property type="match status" value="1"/>
</dbReference>
<name>A0A2A6RKZ9_9CHLR</name>
<dbReference type="PROSITE" id="PS50862">
    <property type="entry name" value="AA_TRNA_LIGASE_II"/>
    <property type="match status" value="1"/>
</dbReference>
<dbReference type="InterPro" id="IPR033656">
    <property type="entry name" value="HisRS_anticodon"/>
</dbReference>
<comment type="pathway">
    <text evidence="2">Amino-acid biosynthesis; L-histidine biosynthesis; L-histidine from 5-phospho-alpha-D-ribose 1-diphosphate: step 1/9.</text>
</comment>
<evidence type="ECO:0000256" key="2">
    <source>
        <dbReference type="ARBA" id="ARBA00004667"/>
    </source>
</evidence>
<reference evidence="16" key="1">
    <citation type="submission" date="2017-08" db="EMBL/GenBank/DDBJ databases">
        <authorList>
            <person name="Grouzdev D.S."/>
            <person name="Gaisin V.A."/>
            <person name="Rysina M.S."/>
            <person name="Gorlenko V.M."/>
        </authorList>
    </citation>
    <scope>NUCLEOTIDE SEQUENCE [LARGE SCALE GENOMIC DNA]</scope>
    <source>
        <strain evidence="16">Kir15-3F</strain>
    </source>
</reference>
<dbReference type="GO" id="GO:0006427">
    <property type="term" value="P:histidyl-tRNA aminoacylation"/>
    <property type="evidence" value="ECO:0007669"/>
    <property type="project" value="UniProtKB-UniRule"/>
</dbReference>
<evidence type="ECO:0000256" key="1">
    <source>
        <dbReference type="ARBA" id="ARBA00004496"/>
    </source>
</evidence>
<dbReference type="SUPFAM" id="SSF55681">
    <property type="entry name" value="Class II aaRS and biotin synthetases"/>
    <property type="match status" value="1"/>
</dbReference>
<evidence type="ECO:0000256" key="6">
    <source>
        <dbReference type="ARBA" id="ARBA00022741"/>
    </source>
</evidence>
<feature type="binding site" evidence="13">
    <location>
        <position position="273"/>
    </location>
    <ligand>
        <name>L-histidine</name>
        <dbReference type="ChEBI" id="CHEBI:57595"/>
    </ligand>
</feature>
<dbReference type="InterPro" id="IPR004516">
    <property type="entry name" value="HisRS/HisZ"/>
</dbReference>
<dbReference type="Pfam" id="PF03129">
    <property type="entry name" value="HGTP_anticodon"/>
    <property type="match status" value="1"/>
</dbReference>
<evidence type="ECO:0000256" key="9">
    <source>
        <dbReference type="ARBA" id="ARBA00023146"/>
    </source>
</evidence>
<dbReference type="GO" id="GO:0000105">
    <property type="term" value="P:L-histidine biosynthetic process"/>
    <property type="evidence" value="ECO:0007669"/>
    <property type="project" value="UniProtKB-UniPathway"/>
</dbReference>
<evidence type="ECO:0000256" key="3">
    <source>
        <dbReference type="ARBA" id="ARBA00005539"/>
    </source>
</evidence>
<feature type="binding site" evidence="13">
    <location>
        <begin position="78"/>
        <end position="80"/>
    </location>
    <ligand>
        <name>L-histidine</name>
        <dbReference type="ChEBI" id="CHEBI:57595"/>
    </ligand>
</feature>
<dbReference type="PIRSF" id="PIRSF001549">
    <property type="entry name" value="His-tRNA_synth"/>
    <property type="match status" value="1"/>
</dbReference>
<evidence type="ECO:0000256" key="10">
    <source>
        <dbReference type="ARBA" id="ARBA00025246"/>
    </source>
</evidence>
<protein>
    <recommendedName>
        <fullName evidence="12">Histidine--tRNA ligase</fullName>
        <ecNumber evidence="12">6.1.1.21</ecNumber>
    </recommendedName>
    <alternativeName>
        <fullName evidence="12">Histidyl-tRNA synthetase</fullName>
        <shortName evidence="12">HisRS</shortName>
    </alternativeName>
</protein>
<feature type="binding site" evidence="13">
    <location>
        <begin position="277"/>
        <end position="278"/>
    </location>
    <ligand>
        <name>L-histidine</name>
        <dbReference type="ChEBI" id="CHEBI:57595"/>
    </ligand>
</feature>
<dbReference type="CDD" id="cd00773">
    <property type="entry name" value="HisRS-like_core"/>
    <property type="match status" value="1"/>
</dbReference>
<evidence type="ECO:0000313" key="16">
    <source>
        <dbReference type="Proteomes" id="UP000220527"/>
    </source>
</evidence>
<feature type="binding site" evidence="13">
    <location>
        <position position="108"/>
    </location>
    <ligand>
        <name>L-histidine</name>
        <dbReference type="ChEBI" id="CHEBI:57595"/>
    </ligand>
</feature>
<dbReference type="HAMAP" id="MF_00127">
    <property type="entry name" value="His_tRNA_synth"/>
    <property type="match status" value="1"/>
</dbReference>
<keyword evidence="8 12" id="KW-0648">Protein biosynthesis</keyword>
<evidence type="ECO:0000256" key="12">
    <source>
        <dbReference type="HAMAP-Rule" id="MF_00127"/>
    </source>
</evidence>
<comment type="similarity">
    <text evidence="3">Belongs to the class-II aminoacyl-tRNA synthetase family. HisZ subfamily.</text>
</comment>
<comment type="function">
    <text evidence="10">Required for the first step of histidine biosynthesis. May allow the feedback regulation of ATP phosphoribosyltransferase activity by histidine.</text>
</comment>
<keyword evidence="16" id="KW-1185">Reference proteome</keyword>
<dbReference type="NCBIfam" id="TIGR00442">
    <property type="entry name" value="hisS"/>
    <property type="match status" value="1"/>
</dbReference>
<dbReference type="InterPro" id="IPR041715">
    <property type="entry name" value="HisRS-like_core"/>
</dbReference>
<keyword evidence="6 12" id="KW-0547">Nucleotide-binding</keyword>
<evidence type="ECO:0000256" key="5">
    <source>
        <dbReference type="ARBA" id="ARBA00022598"/>
    </source>
</evidence>
<evidence type="ECO:0000313" key="15">
    <source>
        <dbReference type="EMBL" id="PDW03585.1"/>
    </source>
</evidence>
<sequence length="434" mass="47106">MATIQNIKGMRDHLPQAMLLRQHIVATLQQVCERYGFDPLQSPVVEYAEVLEGKLGDDEKLIYRFEDHGGRQLALRYDQTVPLARVVAQYAGQLVLPWRRYAYGPSYRGERPARGRYREFYQFDADIVGSSSPLADAEIVALLCEALSALGFPDFVTMLNHRQLIGGIARTSGLDEAAAGGVYRAIDKFDKLGAAGVQEELLRSGVAPRAAEQILALVQIEGDAPAVLEELAARLANDERAVAAVANLRAISEALVGLGIPAERYTVAPRLARGLAYYTGLVFEAITPHWPEGSLLGGGRYDELIGQFAKRSIPTVGLAFGIDRLHDVMEQLGLGPQATGTAVAFVTIFGPEQTQASMALARELRAAGINTLLCLEPTTALGKQFKEADRKGARFALVLGPDELARDTVVLKDLRTGVQEHVERSSVSAKVRSS</sequence>
<dbReference type="InterPro" id="IPR036621">
    <property type="entry name" value="Anticodon-bd_dom_sf"/>
</dbReference>
<dbReference type="Gene3D" id="3.30.930.10">
    <property type="entry name" value="Bira Bifunctional Protein, Domain 2"/>
    <property type="match status" value="1"/>
</dbReference>
<feature type="binding site" evidence="13">
    <location>
        <position position="122"/>
    </location>
    <ligand>
        <name>L-histidine</name>
        <dbReference type="ChEBI" id="CHEBI:57595"/>
    </ligand>
</feature>
<accession>A0A2A6RKZ9</accession>
<gene>
    <name evidence="12 15" type="primary">hisS</name>
    <name evidence="15" type="ORF">CJ255_07915</name>
</gene>
<comment type="caution">
    <text evidence="15">The sequence shown here is derived from an EMBL/GenBank/DDBJ whole genome shotgun (WGS) entry which is preliminary data.</text>
</comment>
<comment type="subunit">
    <text evidence="12">Homodimer.</text>
</comment>
<dbReference type="HAMAP" id="MF_00125">
    <property type="entry name" value="HisZ"/>
    <property type="match status" value="1"/>
</dbReference>
<dbReference type="Proteomes" id="UP000220527">
    <property type="component" value="Unassembled WGS sequence"/>
</dbReference>
<dbReference type="GO" id="GO:0005737">
    <property type="term" value="C:cytoplasm"/>
    <property type="evidence" value="ECO:0007669"/>
    <property type="project" value="UniProtKB-SubCell"/>
</dbReference>
<dbReference type="PANTHER" id="PTHR11476">
    <property type="entry name" value="HISTIDYL-TRNA SYNTHETASE"/>
    <property type="match status" value="1"/>
</dbReference>
<dbReference type="InterPro" id="IPR045864">
    <property type="entry name" value="aa-tRNA-synth_II/BPL/LPL"/>
</dbReference>
<dbReference type="RefSeq" id="WP_097643547.1">
    <property type="nucleotide sequence ID" value="NZ_NQWI01000026.1"/>
</dbReference>